<comment type="caution">
    <text evidence="3">The sequence shown here is derived from an EMBL/GenBank/DDBJ whole genome shotgun (WGS) entry which is preliminary data.</text>
</comment>
<accession>A0A9D1TMW3</accession>
<dbReference type="PANTHER" id="PTHR43798">
    <property type="entry name" value="MONOACYLGLYCEROL LIPASE"/>
    <property type="match status" value="1"/>
</dbReference>
<organism evidence="3 4">
    <name type="scientific">Candidatus Ornithospirochaeta avicola</name>
    <dbReference type="NCBI Taxonomy" id="2840896"/>
    <lineage>
        <taxon>Bacteria</taxon>
        <taxon>Pseudomonadati</taxon>
        <taxon>Spirochaetota</taxon>
        <taxon>Spirochaetia</taxon>
        <taxon>Spirochaetales</taxon>
        <taxon>Spirochaetaceae</taxon>
        <taxon>Spirochaetaceae incertae sedis</taxon>
        <taxon>Candidatus Ornithospirochaeta</taxon>
    </lineage>
</organism>
<evidence type="ECO:0000256" key="1">
    <source>
        <dbReference type="ARBA" id="ARBA00022801"/>
    </source>
</evidence>
<dbReference type="EMBL" id="DXHU01000019">
    <property type="protein sequence ID" value="HIV99059.1"/>
    <property type="molecule type" value="Genomic_DNA"/>
</dbReference>
<protein>
    <submittedName>
        <fullName evidence="3">Alpha/beta fold hydrolase</fullName>
    </submittedName>
</protein>
<dbReference type="InterPro" id="IPR022742">
    <property type="entry name" value="Hydrolase_4"/>
</dbReference>
<sequence length="310" mass="35725">MLLFLIILAALIFFMLWNVCLLFYRDRNISGLIEDESKCFSQRCRSIIYKNGNKKAILFIHGFPSAPNMYAYSCKYFSEIGYDVFAPLIPTFGSSIEDFRKTSFTQWFNYIDKYYTTLRFSYEKVFIVGVSMGGAMTLKLCERYSSSPLAPEAVAVLSAPVVYNSFIRDRIITDPSFYIARTVALFKPVIGGKIMDGNPDGEDGDEEWAGYRGIFLPQAISLIWNLKEIRRNLGKITVPLISIHDKGDKTVPFKNQGIILREIRSENVESYSPKMDNYRHTHHSLLMYNSVKTKYTLYIEKFFDKVEENG</sequence>
<dbReference type="Gene3D" id="3.40.50.1820">
    <property type="entry name" value="alpha/beta hydrolase"/>
    <property type="match status" value="1"/>
</dbReference>
<name>A0A9D1TMW3_9SPIO</name>
<dbReference type="AlphaFoldDB" id="A0A9D1TMW3"/>
<dbReference type="InterPro" id="IPR029058">
    <property type="entry name" value="AB_hydrolase_fold"/>
</dbReference>
<dbReference type="Pfam" id="PF12146">
    <property type="entry name" value="Hydrolase_4"/>
    <property type="match status" value="1"/>
</dbReference>
<dbReference type="SUPFAM" id="SSF53474">
    <property type="entry name" value="alpha/beta-Hydrolases"/>
    <property type="match status" value="1"/>
</dbReference>
<evidence type="ECO:0000313" key="4">
    <source>
        <dbReference type="Proteomes" id="UP000823936"/>
    </source>
</evidence>
<evidence type="ECO:0000259" key="2">
    <source>
        <dbReference type="Pfam" id="PF12146"/>
    </source>
</evidence>
<keyword evidence="1 3" id="KW-0378">Hydrolase</keyword>
<gene>
    <name evidence="3" type="ORF">IAB12_04715</name>
</gene>
<feature type="domain" description="Serine aminopeptidase S33" evidence="2">
    <location>
        <begin position="53"/>
        <end position="163"/>
    </location>
</feature>
<dbReference type="InterPro" id="IPR050266">
    <property type="entry name" value="AB_hydrolase_sf"/>
</dbReference>
<dbReference type="PANTHER" id="PTHR43798:SF31">
    <property type="entry name" value="AB HYDROLASE SUPERFAMILY PROTEIN YCLE"/>
    <property type="match status" value="1"/>
</dbReference>
<reference evidence="3" key="1">
    <citation type="journal article" date="2021" name="PeerJ">
        <title>Extensive microbial diversity within the chicken gut microbiome revealed by metagenomics and culture.</title>
        <authorList>
            <person name="Gilroy R."/>
            <person name="Ravi A."/>
            <person name="Getino M."/>
            <person name="Pursley I."/>
            <person name="Horton D.L."/>
            <person name="Alikhan N.F."/>
            <person name="Baker D."/>
            <person name="Gharbi K."/>
            <person name="Hall N."/>
            <person name="Watson M."/>
            <person name="Adriaenssens E.M."/>
            <person name="Foster-Nyarko E."/>
            <person name="Jarju S."/>
            <person name="Secka A."/>
            <person name="Antonio M."/>
            <person name="Oren A."/>
            <person name="Chaudhuri R.R."/>
            <person name="La Ragione R."/>
            <person name="Hildebrand F."/>
            <person name="Pallen M.J."/>
        </authorList>
    </citation>
    <scope>NUCLEOTIDE SEQUENCE</scope>
    <source>
        <strain evidence="3">Gambia11-129</strain>
    </source>
</reference>
<dbReference type="GO" id="GO:0016787">
    <property type="term" value="F:hydrolase activity"/>
    <property type="evidence" value="ECO:0007669"/>
    <property type="project" value="UniProtKB-KW"/>
</dbReference>
<dbReference type="Proteomes" id="UP000823936">
    <property type="component" value="Unassembled WGS sequence"/>
</dbReference>
<proteinExistence type="predicted"/>
<evidence type="ECO:0000313" key="3">
    <source>
        <dbReference type="EMBL" id="HIV99059.1"/>
    </source>
</evidence>
<reference evidence="3" key="2">
    <citation type="submission" date="2021-04" db="EMBL/GenBank/DDBJ databases">
        <authorList>
            <person name="Gilroy R."/>
        </authorList>
    </citation>
    <scope>NUCLEOTIDE SEQUENCE</scope>
    <source>
        <strain evidence="3">Gambia11-129</strain>
    </source>
</reference>
<dbReference type="GO" id="GO:0016020">
    <property type="term" value="C:membrane"/>
    <property type="evidence" value="ECO:0007669"/>
    <property type="project" value="TreeGrafter"/>
</dbReference>